<proteinExistence type="predicted"/>
<accession>A0A381VFS6</accession>
<dbReference type="SUPFAM" id="SSF53474">
    <property type="entry name" value="alpha/beta-Hydrolases"/>
    <property type="match status" value="1"/>
</dbReference>
<reference evidence="1" key="1">
    <citation type="submission" date="2018-05" db="EMBL/GenBank/DDBJ databases">
        <authorList>
            <person name="Lanie J.A."/>
            <person name="Ng W.-L."/>
            <person name="Kazmierczak K.M."/>
            <person name="Andrzejewski T.M."/>
            <person name="Davidsen T.M."/>
            <person name="Wayne K.J."/>
            <person name="Tettelin H."/>
            <person name="Glass J.I."/>
            <person name="Rusch D."/>
            <person name="Podicherti R."/>
            <person name="Tsui H.-C.T."/>
            <person name="Winkler M.E."/>
        </authorList>
    </citation>
    <scope>NUCLEOTIDE SEQUENCE</scope>
</reference>
<dbReference type="InterPro" id="IPR029058">
    <property type="entry name" value="AB_hydrolase_fold"/>
</dbReference>
<protein>
    <recommendedName>
        <fullName evidence="2">Alpha/beta hydrolase</fullName>
    </recommendedName>
</protein>
<dbReference type="AlphaFoldDB" id="A0A381VFS6"/>
<name>A0A381VFS6_9ZZZZ</name>
<dbReference type="Gene3D" id="3.40.50.1820">
    <property type="entry name" value="alpha/beta hydrolase"/>
    <property type="match status" value="1"/>
</dbReference>
<dbReference type="EMBL" id="UINC01008722">
    <property type="protein sequence ID" value="SVA39216.1"/>
    <property type="molecule type" value="Genomic_DNA"/>
</dbReference>
<evidence type="ECO:0008006" key="2">
    <source>
        <dbReference type="Google" id="ProtNLM"/>
    </source>
</evidence>
<evidence type="ECO:0000313" key="1">
    <source>
        <dbReference type="EMBL" id="SVA39216.1"/>
    </source>
</evidence>
<sequence length="220" mass="26133">MGNNKQHIYLMPGLGANSLIFEYLQFPKDKYCIHLLDWFMPIKNESLNDYCIRLSNEIKHENIILIGVSFGGVIVQELSRLMSIKKLIIISSIKNKKELPKNFRLIRATNIHKIFPMSTFNNFFKFLKYSKIDKIYKRINLADRYLTVRDKDYLKWSINCLLNWDQETTLDNIIHIHGNSDHIFPIKYIKDSIVIENGRHEMIITRAKWFNQNLVKIIEN</sequence>
<organism evidence="1">
    <name type="scientific">marine metagenome</name>
    <dbReference type="NCBI Taxonomy" id="408172"/>
    <lineage>
        <taxon>unclassified sequences</taxon>
        <taxon>metagenomes</taxon>
        <taxon>ecological metagenomes</taxon>
    </lineage>
</organism>
<gene>
    <name evidence="1" type="ORF">METZ01_LOCUS92070</name>
</gene>